<evidence type="ECO:0000313" key="3">
    <source>
        <dbReference type="Proteomes" id="UP000008820"/>
    </source>
</evidence>
<gene>
    <name evidence="2" type="primary">5571765</name>
</gene>
<dbReference type="InterPro" id="IPR052107">
    <property type="entry name" value="HEAT6"/>
</dbReference>
<evidence type="ECO:0000256" key="1">
    <source>
        <dbReference type="SAM" id="MobiDB-lite"/>
    </source>
</evidence>
<dbReference type="AlphaFoldDB" id="A0A6I8UA57"/>
<dbReference type="EnsemblMetazoa" id="AAEL028148-RB">
    <property type="protein sequence ID" value="AAEL028148-PB"/>
    <property type="gene ID" value="AAEL028148"/>
</dbReference>
<dbReference type="InterPro" id="IPR011989">
    <property type="entry name" value="ARM-like"/>
</dbReference>
<dbReference type="PANTHER" id="PTHR13366">
    <property type="entry name" value="MALARIA ANTIGEN-RELATED"/>
    <property type="match status" value="1"/>
</dbReference>
<dbReference type="PANTHER" id="PTHR13366:SF0">
    <property type="entry name" value="HEAT REPEAT-CONTAINING PROTEIN 6"/>
    <property type="match status" value="1"/>
</dbReference>
<dbReference type="Gene3D" id="1.25.10.10">
    <property type="entry name" value="Leucine-rich Repeat Variant"/>
    <property type="match status" value="3"/>
</dbReference>
<reference evidence="2" key="2">
    <citation type="submission" date="2020-05" db="UniProtKB">
        <authorList>
            <consortium name="EnsemblMetazoa"/>
        </authorList>
    </citation>
    <scope>IDENTIFICATION</scope>
    <source>
        <strain evidence="2">LVP_AGWG</strain>
    </source>
</reference>
<feature type="region of interest" description="Disordered" evidence="1">
    <location>
        <begin position="283"/>
        <end position="333"/>
    </location>
</feature>
<dbReference type="Pfam" id="PF13251">
    <property type="entry name" value="DUF4042"/>
    <property type="match status" value="1"/>
</dbReference>
<feature type="compositionally biased region" description="Basic residues" evidence="1">
    <location>
        <begin position="293"/>
        <end position="308"/>
    </location>
</feature>
<dbReference type="FunCoup" id="A0A6I8UA57">
    <property type="interactions" value="1966"/>
</dbReference>
<dbReference type="SUPFAM" id="SSF48371">
    <property type="entry name" value="ARM repeat"/>
    <property type="match status" value="1"/>
</dbReference>
<dbReference type="Proteomes" id="UP000008820">
    <property type="component" value="Chromosome 2"/>
</dbReference>
<feature type="region of interest" description="Disordered" evidence="1">
    <location>
        <begin position="596"/>
        <end position="620"/>
    </location>
</feature>
<accession>A0A6I8UA57</accession>
<evidence type="ECO:0000313" key="2">
    <source>
        <dbReference type="EnsemblMetazoa" id="AAEL028148-PB"/>
    </source>
</evidence>
<name>A0A6I8UA57_AEDAE</name>
<proteinExistence type="predicted"/>
<keyword evidence="3" id="KW-1185">Reference proteome</keyword>
<organism evidence="2 3">
    <name type="scientific">Aedes aegypti</name>
    <name type="common">Yellowfever mosquito</name>
    <name type="synonym">Culex aegypti</name>
    <dbReference type="NCBI Taxonomy" id="7159"/>
    <lineage>
        <taxon>Eukaryota</taxon>
        <taxon>Metazoa</taxon>
        <taxon>Ecdysozoa</taxon>
        <taxon>Arthropoda</taxon>
        <taxon>Hexapoda</taxon>
        <taxon>Insecta</taxon>
        <taxon>Pterygota</taxon>
        <taxon>Neoptera</taxon>
        <taxon>Endopterygota</taxon>
        <taxon>Diptera</taxon>
        <taxon>Nematocera</taxon>
        <taxon>Culicoidea</taxon>
        <taxon>Culicidae</taxon>
        <taxon>Culicinae</taxon>
        <taxon>Aedini</taxon>
        <taxon>Aedes</taxon>
        <taxon>Stegomyia</taxon>
    </lineage>
</organism>
<dbReference type="InterPro" id="IPR025283">
    <property type="entry name" value="DUF4042"/>
</dbReference>
<reference evidence="2 3" key="1">
    <citation type="submission" date="2017-06" db="EMBL/GenBank/DDBJ databases">
        <title>Aedes aegypti genome working group (AGWG) sequencing and assembly.</title>
        <authorList>
            <consortium name="Aedes aegypti Genome Working Group (AGWG)"/>
            <person name="Matthews B.J."/>
        </authorList>
    </citation>
    <scope>NUCLEOTIDE SEQUENCE [LARGE SCALE GENOMIC DNA]</scope>
    <source>
        <strain evidence="2 3">LVP_AGWG</strain>
    </source>
</reference>
<dbReference type="InParanoid" id="A0A6I8UA57"/>
<dbReference type="OrthoDB" id="66533at2759"/>
<sequence length="1116" mass="124105">MDLEAQFLSLSTKFLFINCGGQSSEYRNELNTLLNELNGLDYKNQQIADVRAPIRLVESFVNIPTSEDTLIVKACCLTKTLISRQKITLPANVAAVQIGWLLKCLERCFYQVICEVLGTLQILMKHCGEHVAMFAEFLVSSNGMLVNLLADPDYRKVERGGRTYDRSSPEEIHLATVQCMEAFLVAAEGNVAMEKYLPVIGDSVVSLAFRAKSDWLPEASFYSLMISALNCLRLVSIQQEDWLREHLGQLLGVSKAYMMFGIPGINQPMAQRIMVSQQGVPEPQHIPINKGGKVPKTRKTRTIAKGKGGKSDAKKGTAAKTGSTWDENSRHPYSEKSFDLDSSTFTTTAHAAYRTSDSDFSESESSRAQIDRHKLSKLRLTALTLVSTIAQTVEKKVMFGYWHALFPDESRTPATVSLLNCVLKDPSPKCRIAAIQAISFMVYKSKPFLIQAESGKKASVSFTPFSVALGNMITEMYEMITQALADESDYSVLTQILKCLTVFIQATPFHRLKRGIVTKFVRFVRILTRHKDPTIKVGALMVMGFLISVSEMTPEIADIVGIPKTEITNKSSETRKKNTTEALSVQFDDEEEELMQSDEELESAVQTPDAPEGEASSSSGPKMSWLLQIALENLGVTINQYKVATPSVVMPVRMECLQVLSAMASHYSLLADHLLLVAAALKNSFNDAIPEIKLYAGRVLDLIGHAINTSLLVKVTIDPDELNTSVDFWVTMLPIVTEQIQDIQQNASLRGICCDALGNLGVHVFEKLPRDRQIVLVSLLTGCTFDEDSGVSSAAVRALSVYILFPSLRDNICYIENTIEAILRIMKDPNVAARVKASWSLGNITDALVLNSSDPSVEKVSDAMMKAILEAAIVAAGDNDKVRCNSVRTVGNMLRMLKVEHFSQSVWLELCQKSVEKLVQNILSSNNVKVKWNACYAIGNVMRNDLMFSEGSRIDWQKQIFPAICQIVINSNNFKVRINASAALSVINVRSHYGIYFVTVWSSLLKALEQSDNLVDYNEYKHRDNLQEQLCLSLSHFLRLASKEDLPAMAGELLPLFDAVQQNWDRVVNRILPEKSAKLMEAHVKLQESARNPEVKSAVQMILKCFRNEGQGLYGF</sequence>
<protein>
    <submittedName>
        <fullName evidence="2">Uncharacterized protein</fullName>
    </submittedName>
</protein>
<dbReference type="InterPro" id="IPR016024">
    <property type="entry name" value="ARM-type_fold"/>
</dbReference>